<dbReference type="GO" id="GO:0016787">
    <property type="term" value="F:hydrolase activity"/>
    <property type="evidence" value="ECO:0007669"/>
    <property type="project" value="UniProtKB-KW"/>
</dbReference>
<dbReference type="Proteomes" id="UP000509623">
    <property type="component" value="Chromosome"/>
</dbReference>
<dbReference type="EMBL" id="CP046051">
    <property type="protein sequence ID" value="QKN23820.1"/>
    <property type="molecule type" value="Genomic_DNA"/>
</dbReference>
<evidence type="ECO:0000259" key="10">
    <source>
        <dbReference type="PROSITE" id="PS51192"/>
    </source>
</evidence>
<dbReference type="GO" id="GO:0004386">
    <property type="term" value="F:helicase activity"/>
    <property type="evidence" value="ECO:0007669"/>
    <property type="project" value="UniProtKB-KW"/>
</dbReference>
<dbReference type="Pfam" id="PF00270">
    <property type="entry name" value="DEAD"/>
    <property type="match status" value="1"/>
</dbReference>
<evidence type="ECO:0000256" key="2">
    <source>
        <dbReference type="ARBA" id="ARBA00009046"/>
    </source>
</evidence>
<dbReference type="PANTHER" id="PTHR24031">
    <property type="entry name" value="RNA HELICASE"/>
    <property type="match status" value="1"/>
</dbReference>
<evidence type="ECO:0000313" key="13">
    <source>
        <dbReference type="EMBL" id="QKO31108.1"/>
    </source>
</evidence>
<dbReference type="GO" id="GO:0046872">
    <property type="term" value="F:metal ion binding"/>
    <property type="evidence" value="ECO:0007669"/>
    <property type="project" value="UniProtKB-KW"/>
</dbReference>
<gene>
    <name evidence="12" type="ORF">GJQ69_04600</name>
    <name evidence="13" type="ORF">GKP14_08950</name>
</gene>
<reference evidence="13" key="3">
    <citation type="journal article" date="2022" name="Int. J. Syst. Evol. Microbiol.">
        <title>Caproicibacterium lactatifermentans sp. nov., isolated from pit clay used for the production of Chinese strong aroma-type liquor.</title>
        <authorList>
            <person name="Wang H."/>
            <person name="Gu Y."/>
            <person name="Zhao D."/>
            <person name="Qiao Z."/>
            <person name="Zheng J."/>
            <person name="Gao J."/>
            <person name="Ren C."/>
            <person name="Xu Y."/>
        </authorList>
    </citation>
    <scope>NUCLEOTIDE SEQUENCE</scope>
    <source>
        <strain evidence="13">JNU-WLY1368</strain>
    </source>
</reference>
<proteinExistence type="inferred from homology"/>
<accession>A0A859DPT7</accession>
<dbReference type="InterPro" id="IPR038257">
    <property type="entry name" value="CRISPR-assoc_Cas3_HD_sf"/>
</dbReference>
<dbReference type="InterPro" id="IPR011545">
    <property type="entry name" value="DEAD/DEAH_box_helicase_dom"/>
</dbReference>
<sequence>MEKSRPYAAHIRETDGTVQTVQEHLKNVAAMARTFAEPFGAGDMAYQCGLAHDIGKFSAGFQHRIWDNDSKRDHSTAGAQELMHLAGNVCTLLPAYCIAGHHAGLMNGGGRYDKSETSGTLMGRLQKKLPEDYQIYKKFVQLKVPQPPKLQLLGQKGFTLSFFTRMLFSCLVDADFLDTEAFMKGKDAGRGSGSSIPELSLKLNNYVQEKHWLNAKEGLNGKRSEILKACMDTGKNADKGLFTLTVPTGGGKTVSSLAFALHHAEKHHMKRVIYVIPYCSIIEQTVDVFSEILGSENVLAHYSGAQYDDDQNEKISPKRLAAENWDMPVIVTTAVQFFESLFSNRTSACRKLHNIADSVIIFDEAQTLPLYYLKPCIDAIAELTVNYGTSCVLCTATQPALGNLFHTYAPTLKATEICPNTQELYKLFRRVQYQQLGALTDEELAQRLNRCEQVLCIVSTRKQARNLYGLLDKPGSFHLSTLMTPEHRRTVLKTIRKRLQAGQSCRVVSTSLIEAGVDVDFPTVYRAYAGLDSEIQAGGRCNRENKRPPQDSIVYLFKPENKYKTNDTMKRPAEEAYDVTRDRDDIDSPDAITEYFSRLYKDTGHALDLKDIVKGFEDGVQQGFRFPFQTAARDFCIIENNTWTVLIPRDDNSRRIAVLFDQPGFQPSRRTFRKMGPYCVSIYPDHFKELSPSLHIIGDQLAVLTVPNLYDEDTGLQFQNDGGFGYIE</sequence>
<evidence type="ECO:0000256" key="7">
    <source>
        <dbReference type="ARBA" id="ARBA00022806"/>
    </source>
</evidence>
<dbReference type="GO" id="GO:0051607">
    <property type="term" value="P:defense response to virus"/>
    <property type="evidence" value="ECO:0007669"/>
    <property type="project" value="UniProtKB-KW"/>
</dbReference>
<feature type="domain" description="Helicase ATP-binding" evidence="10">
    <location>
        <begin position="233"/>
        <end position="399"/>
    </location>
</feature>
<dbReference type="RefSeq" id="WP_086035852.1">
    <property type="nucleotide sequence ID" value="NZ_CP046051.1"/>
</dbReference>
<keyword evidence="7" id="KW-0347">Helicase</keyword>
<evidence type="ECO:0000313" key="14">
    <source>
        <dbReference type="Proteomes" id="UP000501316"/>
    </source>
</evidence>
<keyword evidence="3" id="KW-0540">Nuclease</keyword>
<dbReference type="CDD" id="cd17930">
    <property type="entry name" value="DEXHc_cas3"/>
    <property type="match status" value="1"/>
</dbReference>
<dbReference type="NCBIfam" id="TIGR01587">
    <property type="entry name" value="cas3_core"/>
    <property type="match status" value="1"/>
</dbReference>
<dbReference type="AlphaFoldDB" id="A0A859DPT7"/>
<dbReference type="EMBL" id="CP046161">
    <property type="protein sequence ID" value="QKO31108.1"/>
    <property type="molecule type" value="Genomic_DNA"/>
</dbReference>
<dbReference type="GO" id="GO:0005524">
    <property type="term" value="F:ATP binding"/>
    <property type="evidence" value="ECO:0007669"/>
    <property type="project" value="UniProtKB-KW"/>
</dbReference>
<name>A0A859DPT7_9FIRM</name>
<dbReference type="Gene3D" id="3.40.50.300">
    <property type="entry name" value="P-loop containing nucleotide triphosphate hydrolases"/>
    <property type="match status" value="2"/>
</dbReference>
<evidence type="ECO:0000256" key="5">
    <source>
        <dbReference type="ARBA" id="ARBA00022741"/>
    </source>
</evidence>
<dbReference type="Gene3D" id="1.10.3210.30">
    <property type="match status" value="1"/>
</dbReference>
<protein>
    <submittedName>
        <fullName evidence="12">CRISPR-associated helicase/endonuclease Cas3</fullName>
    </submittedName>
</protein>
<evidence type="ECO:0000256" key="9">
    <source>
        <dbReference type="ARBA" id="ARBA00023118"/>
    </source>
</evidence>
<keyword evidence="5" id="KW-0547">Nucleotide-binding</keyword>
<keyword evidence="8" id="KW-0067">ATP-binding</keyword>
<evidence type="ECO:0000259" key="11">
    <source>
        <dbReference type="PROSITE" id="PS51643"/>
    </source>
</evidence>
<dbReference type="SUPFAM" id="SSF52540">
    <property type="entry name" value="P-loop containing nucleoside triphosphate hydrolases"/>
    <property type="match status" value="1"/>
</dbReference>
<dbReference type="InterPro" id="IPR006483">
    <property type="entry name" value="CRISPR-assoc_Cas3_HD"/>
</dbReference>
<dbReference type="Pfam" id="PF22590">
    <property type="entry name" value="Cas3-like_C_2"/>
    <property type="match status" value="1"/>
</dbReference>
<comment type="similarity">
    <text evidence="1">In the N-terminal section; belongs to the CRISPR-associated nuclease Cas3-HD family.</text>
</comment>
<feature type="domain" description="HD Cas3-type" evidence="11">
    <location>
        <begin position="14"/>
        <end position="177"/>
    </location>
</feature>
<evidence type="ECO:0000313" key="15">
    <source>
        <dbReference type="Proteomes" id="UP000509623"/>
    </source>
</evidence>
<dbReference type="GO" id="GO:0004519">
    <property type="term" value="F:endonuclease activity"/>
    <property type="evidence" value="ECO:0007669"/>
    <property type="project" value="UniProtKB-KW"/>
</dbReference>
<evidence type="ECO:0000256" key="3">
    <source>
        <dbReference type="ARBA" id="ARBA00022722"/>
    </source>
</evidence>
<keyword evidence="9" id="KW-0051">Antiviral defense</keyword>
<keyword evidence="6" id="KW-0378">Hydrolase</keyword>
<evidence type="ECO:0000256" key="8">
    <source>
        <dbReference type="ARBA" id="ARBA00022840"/>
    </source>
</evidence>
<comment type="similarity">
    <text evidence="2">In the central section; belongs to the CRISPR-associated helicase Cas3 family.</text>
</comment>
<reference evidence="14 15" key="1">
    <citation type="submission" date="2019-11" db="EMBL/GenBank/DDBJ databases">
        <authorList>
            <person name="Ren C."/>
            <person name="Wang H."/>
            <person name="Xu Y."/>
        </authorList>
    </citation>
    <scope>NUCLEOTIDE SEQUENCE [LARGE SCALE GENOMIC DNA]</scope>
    <source>
        <strain evidence="15">JNU-WLY1368</strain>
        <strain evidence="12 14">LBM 19010</strain>
    </source>
</reference>
<dbReference type="SMART" id="SM00487">
    <property type="entry name" value="DEXDc"/>
    <property type="match status" value="1"/>
</dbReference>
<evidence type="ECO:0000313" key="12">
    <source>
        <dbReference type="EMBL" id="QKN23820.1"/>
    </source>
</evidence>
<organism evidence="12 14">
    <name type="scientific">Caproicibacterium lactatifermentans</name>
    <dbReference type="NCBI Taxonomy" id="2666138"/>
    <lineage>
        <taxon>Bacteria</taxon>
        <taxon>Bacillati</taxon>
        <taxon>Bacillota</taxon>
        <taxon>Clostridia</taxon>
        <taxon>Eubacteriales</taxon>
        <taxon>Oscillospiraceae</taxon>
        <taxon>Caproicibacterium</taxon>
    </lineage>
</organism>
<dbReference type="InterPro" id="IPR006474">
    <property type="entry name" value="Helicase_Cas3_CRISPR-ass_core"/>
</dbReference>
<dbReference type="GO" id="GO:0003676">
    <property type="term" value="F:nucleic acid binding"/>
    <property type="evidence" value="ECO:0007669"/>
    <property type="project" value="InterPro"/>
</dbReference>
<dbReference type="InterPro" id="IPR054712">
    <property type="entry name" value="Cas3-like_dom"/>
</dbReference>
<dbReference type="Proteomes" id="UP000501316">
    <property type="component" value="Chromosome"/>
</dbReference>
<dbReference type="CDD" id="cd09641">
    <property type="entry name" value="Cas3''_I"/>
    <property type="match status" value="1"/>
</dbReference>
<dbReference type="PROSITE" id="PS51192">
    <property type="entry name" value="HELICASE_ATP_BIND_1"/>
    <property type="match status" value="1"/>
</dbReference>
<evidence type="ECO:0000256" key="1">
    <source>
        <dbReference type="ARBA" id="ARBA00006847"/>
    </source>
</evidence>
<keyword evidence="15" id="KW-1185">Reference proteome</keyword>
<dbReference type="NCBIfam" id="TIGR01596">
    <property type="entry name" value="cas3_HD"/>
    <property type="match status" value="1"/>
</dbReference>
<reference evidence="13" key="2">
    <citation type="journal article" date="2021" name="Appl. Environ. Microbiol.">
        <title>Adaptability of a Caproate-Producing Bacterium Contributes to Its Dominance in an Anaerobic Fermentation System.</title>
        <authorList>
            <person name="Wang H."/>
            <person name="Gu Y."/>
            <person name="Zhou W."/>
            <person name="Zhao D."/>
            <person name="Qiao Z."/>
            <person name="Zheng J."/>
            <person name="Gao J."/>
            <person name="Chen X."/>
            <person name="Ren C."/>
            <person name="Xu Y."/>
        </authorList>
    </citation>
    <scope>NUCLEOTIDE SEQUENCE</scope>
    <source>
        <strain evidence="13">JNU-WLY1368</strain>
    </source>
</reference>
<keyword evidence="4" id="KW-0479">Metal-binding</keyword>
<keyword evidence="12" id="KW-0255">Endonuclease</keyword>
<dbReference type="PROSITE" id="PS51643">
    <property type="entry name" value="HD_CAS3"/>
    <property type="match status" value="1"/>
</dbReference>
<dbReference type="InterPro" id="IPR014001">
    <property type="entry name" value="Helicase_ATP-bd"/>
</dbReference>
<evidence type="ECO:0000256" key="4">
    <source>
        <dbReference type="ARBA" id="ARBA00022723"/>
    </source>
</evidence>
<dbReference type="SUPFAM" id="SSF109604">
    <property type="entry name" value="HD-domain/PDEase-like"/>
    <property type="match status" value="1"/>
</dbReference>
<dbReference type="KEGG" id="clf:GJQ69_04600"/>
<evidence type="ECO:0000256" key="6">
    <source>
        <dbReference type="ARBA" id="ARBA00022801"/>
    </source>
</evidence>
<dbReference type="InterPro" id="IPR027417">
    <property type="entry name" value="P-loop_NTPase"/>
</dbReference>